<sequence length="129" mass="14735">MRRRRLEPMPTPGLEAVMEQDLDAKNLALADLIRKLESAIGPLLEAANQRDSARFSALLARNEEQTKQLLQRLEAGERDRLSAEQRATLKRLLATREEVQQQVASWADHVKEELKALSHSSKLHRQYKG</sequence>
<comment type="subcellular location">
    <subcellularLocation>
        <location evidence="1">Cytoplasm</location>
        <location evidence="1">Cytosol</location>
    </subcellularLocation>
</comment>
<evidence type="ECO:0000256" key="2">
    <source>
        <dbReference type="ARBA" id="ARBA00022490"/>
    </source>
</evidence>
<name>A0A5C1DIV9_9NEIS</name>
<evidence type="ECO:0000256" key="1">
    <source>
        <dbReference type="ARBA" id="ARBA00004514"/>
    </source>
</evidence>
<evidence type="ECO:0000256" key="4">
    <source>
        <dbReference type="ARBA" id="ARBA00023186"/>
    </source>
</evidence>
<keyword evidence="4" id="KW-0143">Chaperone</keyword>
<evidence type="ECO:0000256" key="6">
    <source>
        <dbReference type="SAM" id="Coils"/>
    </source>
</evidence>
<keyword evidence="6" id="KW-0175">Coiled coil</keyword>
<keyword evidence="2" id="KW-0963">Cytoplasm</keyword>
<dbReference type="EMBL" id="CP043473">
    <property type="protein sequence ID" value="QEL56614.1"/>
    <property type="molecule type" value="Genomic_DNA"/>
</dbReference>
<evidence type="ECO:0000313" key="7">
    <source>
        <dbReference type="EMBL" id="QEL56614.1"/>
    </source>
</evidence>
<evidence type="ECO:0000256" key="5">
    <source>
        <dbReference type="ARBA" id="ARBA00093797"/>
    </source>
</evidence>
<protein>
    <recommendedName>
        <fullName evidence="5">Flagellar protein FliT</fullName>
    </recommendedName>
</protein>
<evidence type="ECO:0000313" key="8">
    <source>
        <dbReference type="Proteomes" id="UP000322079"/>
    </source>
</evidence>
<dbReference type="InterPro" id="IPR008622">
    <property type="entry name" value="FliT"/>
</dbReference>
<dbReference type="AlphaFoldDB" id="A0A5C1DIV9"/>
<dbReference type="GO" id="GO:0044781">
    <property type="term" value="P:bacterial-type flagellum organization"/>
    <property type="evidence" value="ECO:0007669"/>
    <property type="project" value="UniProtKB-KW"/>
</dbReference>
<accession>A0A5C1DIV9</accession>
<dbReference type="Gene3D" id="1.20.58.380">
    <property type="entry name" value="Flagellar protein flit"/>
    <property type="match status" value="1"/>
</dbReference>
<gene>
    <name evidence="7" type="ORF">FYK34_14085</name>
</gene>
<keyword evidence="3" id="KW-1005">Bacterial flagellum biogenesis</keyword>
<dbReference type="KEGG" id="chrm:FYK34_14085"/>
<feature type="coiled-coil region" evidence="6">
    <location>
        <begin position="59"/>
        <end position="102"/>
    </location>
</feature>
<dbReference type="Proteomes" id="UP000322079">
    <property type="component" value="Chromosome"/>
</dbReference>
<organism evidence="7 8">
    <name type="scientific">Chromobacterium paludis</name>
    <dbReference type="NCBI Taxonomy" id="2605945"/>
    <lineage>
        <taxon>Bacteria</taxon>
        <taxon>Pseudomonadati</taxon>
        <taxon>Pseudomonadota</taxon>
        <taxon>Betaproteobacteria</taxon>
        <taxon>Neisseriales</taxon>
        <taxon>Chromobacteriaceae</taxon>
        <taxon>Chromobacterium</taxon>
    </lineage>
</organism>
<reference evidence="7 8" key="1">
    <citation type="submission" date="2019-08" db="EMBL/GenBank/DDBJ databases">
        <title>Chromobacterium paludis, a novel bacterium isolated from a Maryland marsh pond.</title>
        <authorList>
            <person name="Blackburn M.B."/>
            <person name="Gundersen-Rindal D.E."/>
        </authorList>
    </citation>
    <scope>NUCLEOTIDE SEQUENCE [LARGE SCALE GENOMIC DNA]</scope>
    <source>
        <strain evidence="8">IIBBL 257-1</strain>
    </source>
</reference>
<proteinExistence type="predicted"/>
<keyword evidence="8" id="KW-1185">Reference proteome</keyword>
<evidence type="ECO:0000256" key="3">
    <source>
        <dbReference type="ARBA" id="ARBA00022795"/>
    </source>
</evidence>
<dbReference type="Pfam" id="PF05400">
    <property type="entry name" value="FliT"/>
    <property type="match status" value="1"/>
</dbReference>